<evidence type="ECO:0000313" key="10">
    <source>
        <dbReference type="Proteomes" id="UP000291343"/>
    </source>
</evidence>
<dbReference type="STRING" id="195883.A0A482X392"/>
<evidence type="ECO:0000256" key="6">
    <source>
        <dbReference type="PIRSR" id="PIRSR615527-1"/>
    </source>
</evidence>
<feature type="active site" description="Nucleophile" evidence="6 7">
    <location>
        <position position="125"/>
    </location>
</feature>
<dbReference type="SUPFAM" id="SSF52317">
    <property type="entry name" value="Class I glutamine amidotransferase-like"/>
    <property type="match status" value="1"/>
</dbReference>
<dbReference type="FunCoup" id="A0A482X392">
    <property type="interactions" value="205"/>
</dbReference>
<keyword evidence="10" id="KW-1185">Reference proteome</keyword>
<comment type="caution">
    <text evidence="9">The sequence shown here is derived from an EMBL/GenBank/DDBJ whole genome shotgun (WGS) entry which is preliminary data.</text>
</comment>
<dbReference type="GO" id="GO:0005576">
    <property type="term" value="C:extracellular region"/>
    <property type="evidence" value="ECO:0007669"/>
    <property type="project" value="UniProtKB-SubCell"/>
</dbReference>
<dbReference type="OrthoDB" id="64220at2759"/>
<evidence type="ECO:0000256" key="8">
    <source>
        <dbReference type="SAM" id="SignalP"/>
    </source>
</evidence>
<evidence type="ECO:0000256" key="2">
    <source>
        <dbReference type="ARBA" id="ARBA00011083"/>
    </source>
</evidence>
<evidence type="ECO:0000313" key="9">
    <source>
        <dbReference type="EMBL" id="RZF39860.1"/>
    </source>
</evidence>
<proteinExistence type="inferred from homology"/>
<dbReference type="Proteomes" id="UP000291343">
    <property type="component" value="Unassembled WGS sequence"/>
</dbReference>
<dbReference type="AlphaFoldDB" id="A0A482X392"/>
<dbReference type="GO" id="GO:0005773">
    <property type="term" value="C:vacuole"/>
    <property type="evidence" value="ECO:0007669"/>
    <property type="project" value="TreeGrafter"/>
</dbReference>
<gene>
    <name evidence="9" type="ORF">LSTR_LSTR014159</name>
</gene>
<evidence type="ECO:0000256" key="7">
    <source>
        <dbReference type="PROSITE-ProRule" id="PRU00607"/>
    </source>
</evidence>
<dbReference type="InterPro" id="IPR011697">
    <property type="entry name" value="Peptidase_C26"/>
</dbReference>
<evidence type="ECO:0000256" key="3">
    <source>
        <dbReference type="ARBA" id="ARBA00022525"/>
    </source>
</evidence>
<feature type="active site" description="Proton donor" evidence="6">
    <location>
        <position position="236"/>
    </location>
</feature>
<reference evidence="9 10" key="1">
    <citation type="journal article" date="2017" name="Gigascience">
        <title>Genome sequence of the small brown planthopper, Laodelphax striatellus.</title>
        <authorList>
            <person name="Zhu J."/>
            <person name="Jiang F."/>
            <person name="Wang X."/>
            <person name="Yang P."/>
            <person name="Bao Y."/>
            <person name="Zhao W."/>
            <person name="Wang W."/>
            <person name="Lu H."/>
            <person name="Wang Q."/>
            <person name="Cui N."/>
            <person name="Li J."/>
            <person name="Chen X."/>
            <person name="Luo L."/>
            <person name="Yu J."/>
            <person name="Kang L."/>
            <person name="Cui F."/>
        </authorList>
    </citation>
    <scope>NUCLEOTIDE SEQUENCE [LARGE SCALE GENOMIC DNA]</scope>
    <source>
        <strain evidence="9">Lst14</strain>
    </source>
</reference>
<dbReference type="InParanoid" id="A0A482X392"/>
<dbReference type="FunFam" id="3.40.50.880:FF:000024">
    <property type="entry name" value="Folate gamma-glutamyl hydrolase"/>
    <property type="match status" value="1"/>
</dbReference>
<dbReference type="GO" id="GO:0034722">
    <property type="term" value="F:gamma-glutamyl-peptidase activity"/>
    <property type="evidence" value="ECO:0007669"/>
    <property type="project" value="UniProtKB-UniRule"/>
</dbReference>
<dbReference type="GO" id="GO:0046900">
    <property type="term" value="P:tetrahydrofolylpolyglutamate metabolic process"/>
    <property type="evidence" value="ECO:0007669"/>
    <property type="project" value="TreeGrafter"/>
</dbReference>
<name>A0A482X392_LAOST</name>
<dbReference type="PANTHER" id="PTHR11315">
    <property type="entry name" value="PROTEASE FAMILY C26 GAMMA-GLUTAMYL HYDROLASE"/>
    <property type="match status" value="1"/>
</dbReference>
<dbReference type="PROSITE" id="PS51273">
    <property type="entry name" value="GATASE_TYPE_1"/>
    <property type="match status" value="1"/>
</dbReference>
<protein>
    <recommendedName>
        <fullName evidence="7">folate gamma-glutamyl hydrolase</fullName>
        <ecNumber evidence="7">3.4.19.9</ecNumber>
    </recommendedName>
</protein>
<evidence type="ECO:0000256" key="4">
    <source>
        <dbReference type="ARBA" id="ARBA00022729"/>
    </source>
</evidence>
<comment type="similarity">
    <text evidence="2">Belongs to the peptidase C26 family.</text>
</comment>
<keyword evidence="3" id="KW-0964">Secreted</keyword>
<dbReference type="Pfam" id="PF07722">
    <property type="entry name" value="Peptidase_C26"/>
    <property type="match status" value="1"/>
</dbReference>
<dbReference type="EC" id="3.4.19.9" evidence="7"/>
<sequence>MEYVLKILSLIFGLVKATDRPVIGVLTHETTSGQLKNITSNSTSFLPTSYVKAVEASGARVVPIFIGKDEEYYLELTKNINGLLYPGGDADFDVANGYASTGHILYKIAKKVNDNGGHMPILGICLGFELLMHLANNNKELRTNCNSTNAMLALRFKPDFQDSKLFSEADPSILHILSTQPVTANFHNYCVTEQNFTKQGLDKEWKILSLNDDSNALEFVSTVESKKYPFVGLQYHPEKNVYDWKISHNNSHSVDSIYAARFFFDWLVKESRKSAHKFLNETMEMKSLINNHSPIYTANENITFQEIYAF</sequence>
<keyword evidence="4 8" id="KW-0732">Signal</keyword>
<feature type="chain" id="PRO_5019819059" description="folate gamma-glutamyl hydrolase" evidence="8">
    <location>
        <begin position="18"/>
        <end position="310"/>
    </location>
</feature>
<organism evidence="9 10">
    <name type="scientific">Laodelphax striatellus</name>
    <name type="common">Small brown planthopper</name>
    <name type="synonym">Delphax striatella</name>
    <dbReference type="NCBI Taxonomy" id="195883"/>
    <lineage>
        <taxon>Eukaryota</taxon>
        <taxon>Metazoa</taxon>
        <taxon>Ecdysozoa</taxon>
        <taxon>Arthropoda</taxon>
        <taxon>Hexapoda</taxon>
        <taxon>Insecta</taxon>
        <taxon>Pterygota</taxon>
        <taxon>Neoptera</taxon>
        <taxon>Paraneoptera</taxon>
        <taxon>Hemiptera</taxon>
        <taxon>Auchenorrhyncha</taxon>
        <taxon>Fulgoroidea</taxon>
        <taxon>Delphacidae</taxon>
        <taxon>Criomorphinae</taxon>
        <taxon>Laodelphax</taxon>
    </lineage>
</organism>
<feature type="active site" evidence="7">
    <location>
        <position position="236"/>
    </location>
</feature>
<dbReference type="SMR" id="A0A482X392"/>
<comment type="subcellular location">
    <subcellularLocation>
        <location evidence="1">Secreted</location>
        <location evidence="1">Extracellular space</location>
    </subcellularLocation>
</comment>
<evidence type="ECO:0000256" key="5">
    <source>
        <dbReference type="ARBA" id="ARBA00022801"/>
    </source>
</evidence>
<evidence type="ECO:0000256" key="1">
    <source>
        <dbReference type="ARBA" id="ARBA00004239"/>
    </source>
</evidence>
<dbReference type="Gene3D" id="3.40.50.880">
    <property type="match status" value="1"/>
</dbReference>
<dbReference type="InterPro" id="IPR015527">
    <property type="entry name" value="Pept_C26_g-glut_hydrolase"/>
</dbReference>
<comment type="catalytic activity">
    <reaction evidence="7">
        <text>(6S)-5,6,7,8-tetrahydrofolyl-(gamma-L-Glu)(n) + (n-1) H2O = (6S)-5,6,7,8-tetrahydrofolate + (n-1) L-glutamate</text>
        <dbReference type="Rhea" id="RHEA:56784"/>
        <dbReference type="Rhea" id="RHEA-COMP:14738"/>
        <dbReference type="ChEBI" id="CHEBI:15377"/>
        <dbReference type="ChEBI" id="CHEBI:29985"/>
        <dbReference type="ChEBI" id="CHEBI:57453"/>
        <dbReference type="ChEBI" id="CHEBI:141005"/>
        <dbReference type="EC" id="3.4.19.9"/>
    </reaction>
</comment>
<feature type="signal peptide" evidence="8">
    <location>
        <begin position="1"/>
        <end position="17"/>
    </location>
</feature>
<dbReference type="PANTHER" id="PTHR11315:SF0">
    <property type="entry name" value="FOLATE GAMMA-GLUTAMYL HYDROLASE"/>
    <property type="match status" value="1"/>
</dbReference>
<accession>A0A482X392</accession>
<dbReference type="PROSITE" id="PS51275">
    <property type="entry name" value="PEPTIDASE_C26_GGH"/>
    <property type="match status" value="1"/>
</dbReference>
<keyword evidence="5 7" id="KW-0378">Hydrolase</keyword>
<dbReference type="InterPro" id="IPR029062">
    <property type="entry name" value="Class_I_gatase-like"/>
</dbReference>
<dbReference type="EMBL" id="QKKF02019538">
    <property type="protein sequence ID" value="RZF39860.1"/>
    <property type="molecule type" value="Genomic_DNA"/>
</dbReference>